<gene>
    <name evidence="2" type="ORF">PSTG_10940</name>
</gene>
<dbReference type="EMBL" id="AJIL01000092">
    <property type="protein sequence ID" value="KNE95722.1"/>
    <property type="molecule type" value="Genomic_DNA"/>
</dbReference>
<comment type="caution">
    <text evidence="2">The sequence shown here is derived from an EMBL/GenBank/DDBJ whole genome shotgun (WGS) entry which is preliminary data.</text>
</comment>
<evidence type="ECO:0000256" key="1">
    <source>
        <dbReference type="SAM" id="MobiDB-lite"/>
    </source>
</evidence>
<dbReference type="AlphaFoldDB" id="A0A0L0V8V4"/>
<evidence type="ECO:0000313" key="3">
    <source>
        <dbReference type="Proteomes" id="UP000054564"/>
    </source>
</evidence>
<proteinExistence type="predicted"/>
<reference evidence="3" key="1">
    <citation type="submission" date="2014-03" db="EMBL/GenBank/DDBJ databases">
        <title>The Genome Sequence of Puccinia striiformis f. sp. tritici PST-78.</title>
        <authorList>
            <consortium name="The Broad Institute Genome Sequencing Platform"/>
            <person name="Cuomo C."/>
            <person name="Hulbert S."/>
            <person name="Chen X."/>
            <person name="Walker B."/>
            <person name="Young S.K."/>
            <person name="Zeng Q."/>
            <person name="Gargeya S."/>
            <person name="Fitzgerald M."/>
            <person name="Haas B."/>
            <person name="Abouelleil A."/>
            <person name="Alvarado L."/>
            <person name="Arachchi H.M."/>
            <person name="Berlin A.M."/>
            <person name="Chapman S.B."/>
            <person name="Goldberg J."/>
            <person name="Griggs A."/>
            <person name="Gujja S."/>
            <person name="Hansen M."/>
            <person name="Howarth C."/>
            <person name="Imamovic A."/>
            <person name="Larimer J."/>
            <person name="McCowan C."/>
            <person name="Montmayeur A."/>
            <person name="Murphy C."/>
            <person name="Neiman D."/>
            <person name="Pearson M."/>
            <person name="Priest M."/>
            <person name="Roberts A."/>
            <person name="Saif S."/>
            <person name="Shea T."/>
            <person name="Sisk P."/>
            <person name="Sykes S."/>
            <person name="Wortman J."/>
            <person name="Nusbaum C."/>
            <person name="Birren B."/>
        </authorList>
    </citation>
    <scope>NUCLEOTIDE SEQUENCE [LARGE SCALE GENOMIC DNA]</scope>
    <source>
        <strain evidence="3">race PST-78</strain>
    </source>
</reference>
<dbReference type="Proteomes" id="UP000054564">
    <property type="component" value="Unassembled WGS sequence"/>
</dbReference>
<keyword evidence="3" id="KW-1185">Reference proteome</keyword>
<feature type="region of interest" description="Disordered" evidence="1">
    <location>
        <begin position="130"/>
        <end position="151"/>
    </location>
</feature>
<evidence type="ECO:0000313" key="2">
    <source>
        <dbReference type="EMBL" id="KNE95722.1"/>
    </source>
</evidence>
<name>A0A0L0V8V4_9BASI</name>
<feature type="region of interest" description="Disordered" evidence="1">
    <location>
        <begin position="85"/>
        <end position="114"/>
    </location>
</feature>
<sequence length="151" mass="16219">MTTFESLKARVINCIAKQHVQAAEFIQEDMGASNAVLCWGIRIANHEVAIFWRFILLPTSDDGLFAQWCWSLAASKQGQRISSIGHRALKEDQNKDGASGPRYPRYPFTTTGDGGLPACGKAGLNASSQSERLTGGVGGRGLLQASTPPVN</sequence>
<protein>
    <submittedName>
        <fullName evidence="2">Uncharacterized protein</fullName>
    </submittedName>
</protein>
<accession>A0A0L0V8V4</accession>
<organism evidence="2 3">
    <name type="scientific">Puccinia striiformis f. sp. tritici PST-78</name>
    <dbReference type="NCBI Taxonomy" id="1165861"/>
    <lineage>
        <taxon>Eukaryota</taxon>
        <taxon>Fungi</taxon>
        <taxon>Dikarya</taxon>
        <taxon>Basidiomycota</taxon>
        <taxon>Pucciniomycotina</taxon>
        <taxon>Pucciniomycetes</taxon>
        <taxon>Pucciniales</taxon>
        <taxon>Pucciniaceae</taxon>
        <taxon>Puccinia</taxon>
    </lineage>
</organism>